<keyword evidence="4" id="KW-0720">Serine protease</keyword>
<keyword evidence="3" id="KW-0378">Hydrolase</keyword>
<dbReference type="InterPro" id="IPR051543">
    <property type="entry name" value="Serine_Peptidase_S9A"/>
</dbReference>
<dbReference type="InterPro" id="IPR002470">
    <property type="entry name" value="Peptidase_S9A"/>
</dbReference>
<feature type="domain" description="Peptidase S9 prolyl oligopeptidase catalytic" evidence="6">
    <location>
        <begin position="475"/>
        <end position="691"/>
    </location>
</feature>
<gene>
    <name evidence="8" type="ORF">DZC52_01470</name>
</gene>
<comment type="caution">
    <text evidence="8">The sequence shown here is derived from an EMBL/GenBank/DDBJ whole genome shotgun (WGS) entry which is preliminary data.</text>
</comment>
<dbReference type="Proteomes" id="UP000260351">
    <property type="component" value="Unassembled WGS sequence"/>
</dbReference>
<dbReference type="InterPro" id="IPR023302">
    <property type="entry name" value="Pept_S9A_N"/>
</dbReference>
<dbReference type="InterPro" id="IPR001375">
    <property type="entry name" value="Peptidase_S9_cat"/>
</dbReference>
<evidence type="ECO:0000256" key="1">
    <source>
        <dbReference type="ARBA" id="ARBA00005228"/>
    </source>
</evidence>
<evidence type="ECO:0000259" key="6">
    <source>
        <dbReference type="Pfam" id="PF00326"/>
    </source>
</evidence>
<sequence length="696" mass="79149">MSENRAEASAERLPESPMAQRRDHVVGAPAGERSDPWYWLRDDDREDPDMLAYLEAENEYTEAMVADLSTLRETLFEEMRSRIVEDDSSVPYLDRGYWYYTRFEAGREYPIHARRQGSMDAEEEILLDVNRLAEGHDFYSVGDRDISISGRYLAWLEDTVGRRQYRLHIKDLVTGEDVDTGLTGVSSVSWSADDEVLYYVENEPETLRSWRVRRYRVGSGEPGEIVHQEDDTAFYTGVGRTTSNAYNTVYLRSTVSSEMRIVEADAVDQPLRVFLARERDHEYQADHLGERWLIRTNHDAPNFRIMAAPLNGHADRERWSTVIAHRQDVFIHGFDAMDEFLAVSERSDGLRQIRLLDWDSGESRLLEFDEPAYTVMLGENLEQSAGTLRFVYSSLTTPTSTWELDVASGERKLLKREAIPGGYEPSDYRTRREWATARDGTRVPVSILHHRDTPLDGTAPLYQYAYGSYGFTIDPSFSTTRLSLVDRGFVFAIAHVRGGQVMGRRWYDDGRMLSKINTFNDFVDVTDHLVAAGLVDGDRVFAVGGSAGGLLMGAIANRAPDRYLGIAAHVPFVDIVTTMLDESIPLTTNEYDEWGNPNDPEYYRYMLSYSPYDNVAAQDYPAMLVTTGLWDSQVQYWEPAKWVARLRATKTDGNPLLLRTNMEAGHGGASGRFRRLEQTALEYAFFLDLAGMASEG</sequence>
<protein>
    <submittedName>
        <fullName evidence="8">S9 family peptidase</fullName>
    </submittedName>
</protein>
<proteinExistence type="inferred from homology"/>
<evidence type="ECO:0000256" key="3">
    <source>
        <dbReference type="ARBA" id="ARBA00022801"/>
    </source>
</evidence>
<dbReference type="SUPFAM" id="SSF53474">
    <property type="entry name" value="alpha/beta-Hydrolases"/>
    <property type="match status" value="1"/>
</dbReference>
<dbReference type="PANTHER" id="PTHR11757:SF19">
    <property type="entry name" value="PROLYL ENDOPEPTIDASE-LIKE"/>
    <property type="match status" value="1"/>
</dbReference>
<evidence type="ECO:0000256" key="5">
    <source>
        <dbReference type="SAM" id="MobiDB-lite"/>
    </source>
</evidence>
<name>A0A3E1KCC7_9GAMM</name>
<dbReference type="Pfam" id="PF02897">
    <property type="entry name" value="Peptidase_S9_N"/>
    <property type="match status" value="1"/>
</dbReference>
<dbReference type="AlphaFoldDB" id="A0A3E1KCC7"/>
<dbReference type="PRINTS" id="PR00862">
    <property type="entry name" value="PROLIGOPTASE"/>
</dbReference>
<dbReference type="Gene3D" id="2.130.10.120">
    <property type="entry name" value="Prolyl oligopeptidase, N-terminal domain"/>
    <property type="match status" value="1"/>
</dbReference>
<dbReference type="SUPFAM" id="SSF50993">
    <property type="entry name" value="Peptidase/esterase 'gauge' domain"/>
    <property type="match status" value="1"/>
</dbReference>
<organism evidence="8 9">
    <name type="scientific">Wenzhouxiangella sediminis</name>
    <dbReference type="NCBI Taxonomy" id="1792836"/>
    <lineage>
        <taxon>Bacteria</taxon>
        <taxon>Pseudomonadati</taxon>
        <taxon>Pseudomonadota</taxon>
        <taxon>Gammaproteobacteria</taxon>
        <taxon>Chromatiales</taxon>
        <taxon>Wenzhouxiangellaceae</taxon>
        <taxon>Wenzhouxiangella</taxon>
    </lineage>
</organism>
<dbReference type="Gene3D" id="3.40.50.1820">
    <property type="entry name" value="alpha/beta hydrolase"/>
    <property type="match status" value="1"/>
</dbReference>
<dbReference type="GO" id="GO:0004252">
    <property type="term" value="F:serine-type endopeptidase activity"/>
    <property type="evidence" value="ECO:0007669"/>
    <property type="project" value="InterPro"/>
</dbReference>
<reference evidence="8 9" key="1">
    <citation type="submission" date="2018-08" db="EMBL/GenBank/DDBJ databases">
        <title>Wenzhouxiangella salilacus sp. nov., a novel bacterium isolated from a saline lake in Xinjiang Province, China.</title>
        <authorList>
            <person name="Han S."/>
        </authorList>
    </citation>
    <scope>NUCLEOTIDE SEQUENCE [LARGE SCALE GENOMIC DNA]</scope>
    <source>
        <strain evidence="8 9">XDB06</strain>
    </source>
</reference>
<dbReference type="EMBL" id="QUZK01000009">
    <property type="protein sequence ID" value="RFF32423.1"/>
    <property type="molecule type" value="Genomic_DNA"/>
</dbReference>
<feature type="domain" description="Peptidase S9A N-terminal" evidence="7">
    <location>
        <begin position="18"/>
        <end position="416"/>
    </location>
</feature>
<feature type="compositionally biased region" description="Basic and acidic residues" evidence="5">
    <location>
        <begin position="1"/>
        <end position="25"/>
    </location>
</feature>
<dbReference type="PANTHER" id="PTHR11757">
    <property type="entry name" value="PROTEASE FAMILY S9A OLIGOPEPTIDASE"/>
    <property type="match status" value="1"/>
</dbReference>
<evidence type="ECO:0000256" key="2">
    <source>
        <dbReference type="ARBA" id="ARBA00022670"/>
    </source>
</evidence>
<dbReference type="InterPro" id="IPR029058">
    <property type="entry name" value="AB_hydrolase_fold"/>
</dbReference>
<evidence type="ECO:0000256" key="4">
    <source>
        <dbReference type="ARBA" id="ARBA00022825"/>
    </source>
</evidence>
<keyword evidence="9" id="KW-1185">Reference proteome</keyword>
<dbReference type="OrthoDB" id="9801421at2"/>
<comment type="similarity">
    <text evidence="1">Belongs to the peptidase S9A family.</text>
</comment>
<dbReference type="Pfam" id="PF00326">
    <property type="entry name" value="Peptidase_S9"/>
    <property type="match status" value="1"/>
</dbReference>
<dbReference type="GO" id="GO:0006508">
    <property type="term" value="P:proteolysis"/>
    <property type="evidence" value="ECO:0007669"/>
    <property type="project" value="UniProtKB-KW"/>
</dbReference>
<evidence type="ECO:0000313" key="9">
    <source>
        <dbReference type="Proteomes" id="UP000260351"/>
    </source>
</evidence>
<keyword evidence="2" id="KW-0645">Protease</keyword>
<evidence type="ECO:0000313" key="8">
    <source>
        <dbReference type="EMBL" id="RFF32423.1"/>
    </source>
</evidence>
<accession>A0A3E1KCC7</accession>
<evidence type="ECO:0000259" key="7">
    <source>
        <dbReference type="Pfam" id="PF02897"/>
    </source>
</evidence>
<feature type="region of interest" description="Disordered" evidence="5">
    <location>
        <begin position="1"/>
        <end position="39"/>
    </location>
</feature>